<comment type="caution">
    <text evidence="1">The sequence shown here is derived from an EMBL/GenBank/DDBJ whole genome shotgun (WGS) entry which is preliminary data.</text>
</comment>
<dbReference type="Proteomes" id="UP001327027">
    <property type="component" value="Unassembled WGS sequence"/>
</dbReference>
<dbReference type="InterPro" id="IPR043504">
    <property type="entry name" value="Peptidase_S1_PA_chymotrypsin"/>
</dbReference>
<evidence type="ECO:0000313" key="2">
    <source>
        <dbReference type="Proteomes" id="UP001327027"/>
    </source>
</evidence>
<dbReference type="InterPro" id="IPR009003">
    <property type="entry name" value="Peptidase_S1_PA"/>
</dbReference>
<dbReference type="RefSeq" id="WP_324180902.1">
    <property type="nucleotide sequence ID" value="NZ_BAABAW010000020.1"/>
</dbReference>
<name>A0ABU5ZYI9_9FLAO</name>
<dbReference type="SUPFAM" id="SSF50494">
    <property type="entry name" value="Trypsin-like serine proteases"/>
    <property type="match status" value="1"/>
</dbReference>
<protein>
    <recommendedName>
        <fullName evidence="3">Serine protease</fullName>
    </recommendedName>
</protein>
<sequence length="263" mass="30057">MKNIYNPVFILYLLLFNNILLGQELNCTPDPNNREQIIEDNVPNSYTCYMEMKRGWTGRKLGTGMLIHPRVVLTAGHNTAYYLFSKSFPYIFSSVTNVDMYFGSIDKNNYLIKTSVKLKNKKNKFYNKGYWLKGTINKDFSIIILPDSTVYKKVGGHYKIEPISDTSQLGELITLIGSPGDKNKNEIWTESTKNFKINGNKLSYDLFTEVRNSGSPIWIKNTFGYQVIGVHSRKDYGCNASVLISQEVYDKIIEWCSSAGINL</sequence>
<organism evidence="1 2">
    <name type="scientific">Aquimarina gracilis</name>
    <dbReference type="NCBI Taxonomy" id="874422"/>
    <lineage>
        <taxon>Bacteria</taxon>
        <taxon>Pseudomonadati</taxon>
        <taxon>Bacteroidota</taxon>
        <taxon>Flavobacteriia</taxon>
        <taxon>Flavobacteriales</taxon>
        <taxon>Flavobacteriaceae</taxon>
        <taxon>Aquimarina</taxon>
    </lineage>
</organism>
<gene>
    <name evidence="1" type="ORF">U6A24_15510</name>
</gene>
<keyword evidence="2" id="KW-1185">Reference proteome</keyword>
<dbReference type="Gene3D" id="2.40.10.10">
    <property type="entry name" value="Trypsin-like serine proteases"/>
    <property type="match status" value="2"/>
</dbReference>
<accession>A0ABU5ZYI9</accession>
<dbReference type="EMBL" id="JAYKLX010000007">
    <property type="protein sequence ID" value="MEB3346880.1"/>
    <property type="molecule type" value="Genomic_DNA"/>
</dbReference>
<evidence type="ECO:0008006" key="3">
    <source>
        <dbReference type="Google" id="ProtNLM"/>
    </source>
</evidence>
<proteinExistence type="predicted"/>
<reference evidence="1 2" key="1">
    <citation type="journal article" date="2013" name="Int. J. Syst. Evol. Microbiol.">
        <title>Aquimarina gracilis sp. nov., isolated from the gut microflora of a mussel, Mytilus coruscus, and emended description of Aquimarina spongiae.</title>
        <authorList>
            <person name="Park S.C."/>
            <person name="Choe H.N."/>
            <person name="Baik K.S."/>
            <person name="Seong C.N."/>
        </authorList>
    </citation>
    <scope>NUCLEOTIDE SEQUENCE [LARGE SCALE GENOMIC DNA]</scope>
    <source>
        <strain evidence="1 2">PSC32</strain>
    </source>
</reference>
<evidence type="ECO:0000313" key="1">
    <source>
        <dbReference type="EMBL" id="MEB3346880.1"/>
    </source>
</evidence>